<sequence>MTTTDPAPRVFIVEDEFLLVMLLEDLLPTLGYTVAGSAGSVEHALAKLDTADVDLAVVDVNLAGEPSFPVADALRARGVPFLFTTGYGQQGLPERFADAAVLAKPFRRQDIQDALAGLRPAA</sequence>
<proteinExistence type="predicted"/>
<dbReference type="PANTHER" id="PTHR44591:SF24">
    <property type="entry name" value="PROTEIN-GLUTAMATE METHYLESTERASE_PROTEIN-GLUTAMINE GLUTAMINASE 1"/>
    <property type="match status" value="1"/>
</dbReference>
<accession>A0A7G9T807</accession>
<dbReference type="GO" id="GO:0000160">
    <property type="term" value="P:phosphorelay signal transduction system"/>
    <property type="evidence" value="ECO:0007669"/>
    <property type="project" value="InterPro"/>
</dbReference>
<keyword evidence="1 2" id="KW-0597">Phosphoprotein</keyword>
<dbReference type="Pfam" id="PF00072">
    <property type="entry name" value="Response_reg"/>
    <property type="match status" value="1"/>
</dbReference>
<dbReference type="EMBL" id="CP060731">
    <property type="protein sequence ID" value="QNN76232.1"/>
    <property type="molecule type" value="Genomic_DNA"/>
</dbReference>
<evidence type="ECO:0000259" key="3">
    <source>
        <dbReference type="PROSITE" id="PS50110"/>
    </source>
</evidence>
<dbReference type="PROSITE" id="PS50110">
    <property type="entry name" value="RESPONSE_REGULATORY"/>
    <property type="match status" value="1"/>
</dbReference>
<dbReference type="InterPro" id="IPR011006">
    <property type="entry name" value="CheY-like_superfamily"/>
</dbReference>
<evidence type="ECO:0000313" key="4">
    <source>
        <dbReference type="EMBL" id="QNN76232.1"/>
    </source>
</evidence>
<dbReference type="InterPro" id="IPR001789">
    <property type="entry name" value="Sig_transdc_resp-reg_receiver"/>
</dbReference>
<evidence type="ECO:0000313" key="5">
    <source>
        <dbReference type="Proteomes" id="UP000515838"/>
    </source>
</evidence>
<reference evidence="4 5" key="1">
    <citation type="submission" date="2020-08" db="EMBL/GenBank/DDBJ databases">
        <title>Streptomycin Non-resistant strain, P. mexicana.</title>
        <authorList>
            <person name="Ganesh-Kumar S."/>
            <person name="Zhe T."/>
            <person name="Yu Z."/>
            <person name="Min Y."/>
        </authorList>
    </citation>
    <scope>NUCLEOTIDE SEQUENCE [LARGE SCALE GENOMIC DNA]</scope>
    <source>
        <strain evidence="4 5">GTZY2</strain>
    </source>
</reference>
<organism evidence="4 5">
    <name type="scientific">Pseudoxanthomonas mexicana</name>
    <dbReference type="NCBI Taxonomy" id="128785"/>
    <lineage>
        <taxon>Bacteria</taxon>
        <taxon>Pseudomonadati</taxon>
        <taxon>Pseudomonadota</taxon>
        <taxon>Gammaproteobacteria</taxon>
        <taxon>Lysobacterales</taxon>
        <taxon>Lysobacteraceae</taxon>
        <taxon>Pseudoxanthomonas</taxon>
    </lineage>
</organism>
<dbReference type="Gene3D" id="3.40.50.2300">
    <property type="match status" value="1"/>
</dbReference>
<dbReference type="GeneID" id="81471224"/>
<protein>
    <submittedName>
        <fullName evidence="4">Response regulator</fullName>
    </submittedName>
</protein>
<feature type="domain" description="Response regulatory" evidence="3">
    <location>
        <begin position="9"/>
        <end position="119"/>
    </location>
</feature>
<dbReference type="AlphaFoldDB" id="A0A7G9T807"/>
<name>A0A7G9T807_PSEMX</name>
<gene>
    <name evidence="4" type="ORF">IAE60_09610</name>
</gene>
<evidence type="ECO:0000256" key="2">
    <source>
        <dbReference type="PROSITE-ProRule" id="PRU00169"/>
    </source>
</evidence>
<dbReference type="InterPro" id="IPR050595">
    <property type="entry name" value="Bact_response_regulator"/>
</dbReference>
<dbReference type="SUPFAM" id="SSF52172">
    <property type="entry name" value="CheY-like"/>
    <property type="match status" value="1"/>
</dbReference>
<dbReference type="SMART" id="SM00448">
    <property type="entry name" value="REC"/>
    <property type="match status" value="1"/>
</dbReference>
<dbReference type="Proteomes" id="UP000515838">
    <property type="component" value="Chromosome"/>
</dbReference>
<dbReference type="PANTHER" id="PTHR44591">
    <property type="entry name" value="STRESS RESPONSE REGULATOR PROTEIN 1"/>
    <property type="match status" value="1"/>
</dbReference>
<evidence type="ECO:0000256" key="1">
    <source>
        <dbReference type="ARBA" id="ARBA00022553"/>
    </source>
</evidence>
<dbReference type="RefSeq" id="WP_187572085.1">
    <property type="nucleotide sequence ID" value="NZ_CP060731.1"/>
</dbReference>
<feature type="modified residue" description="4-aspartylphosphate" evidence="2">
    <location>
        <position position="59"/>
    </location>
</feature>